<dbReference type="PaxDb" id="9796-ENSECAP00000017896"/>
<feature type="signal peptide" evidence="3">
    <location>
        <begin position="1"/>
        <end position="24"/>
    </location>
</feature>
<evidence type="ECO:0000313" key="6">
    <source>
        <dbReference type="VGNC" id="VGNC:50657"/>
    </source>
</evidence>
<name>F7C8N5_HORSE</name>
<feature type="compositionally biased region" description="Low complexity" evidence="1">
    <location>
        <begin position="74"/>
        <end position="83"/>
    </location>
</feature>
<reference evidence="4" key="3">
    <citation type="submission" date="2025-09" db="UniProtKB">
        <authorList>
            <consortium name="Ensembl"/>
        </authorList>
    </citation>
    <scope>IDENTIFICATION</scope>
    <source>
        <strain evidence="4">Thoroughbred</strain>
    </source>
</reference>
<dbReference type="Proteomes" id="UP000002281">
    <property type="component" value="Chromosome 2"/>
</dbReference>
<keyword evidence="3" id="KW-0732">Signal</keyword>
<dbReference type="GeneTree" id="ENSGT00510000048988"/>
<dbReference type="VGNC" id="VGNC:50657">
    <property type="gene designation" value="C2H1orf210"/>
</dbReference>
<dbReference type="HOGENOM" id="CLU_2157591_0_0_1"/>
<evidence type="ECO:0000256" key="1">
    <source>
        <dbReference type="SAM" id="MobiDB-lite"/>
    </source>
</evidence>
<dbReference type="Bgee" id="ENSECAG00000020470">
    <property type="expression patterns" value="Expressed in adult mammalian kidney and 16 other cell types or tissues"/>
</dbReference>
<keyword evidence="2" id="KW-0472">Membrane</keyword>
<keyword evidence="2" id="KW-1133">Transmembrane helix</keyword>
<reference evidence="4" key="2">
    <citation type="submission" date="2025-08" db="UniProtKB">
        <authorList>
            <consortium name="Ensembl"/>
        </authorList>
    </citation>
    <scope>IDENTIFICATION</scope>
    <source>
        <strain evidence="4">Thoroughbred</strain>
    </source>
</reference>
<dbReference type="InParanoid" id="F7C8N5"/>
<organism evidence="4 5">
    <name type="scientific">Equus caballus</name>
    <name type="common">Horse</name>
    <dbReference type="NCBI Taxonomy" id="9796"/>
    <lineage>
        <taxon>Eukaryota</taxon>
        <taxon>Metazoa</taxon>
        <taxon>Chordata</taxon>
        <taxon>Craniata</taxon>
        <taxon>Vertebrata</taxon>
        <taxon>Euteleostomi</taxon>
        <taxon>Mammalia</taxon>
        <taxon>Eutheria</taxon>
        <taxon>Laurasiatheria</taxon>
        <taxon>Perissodactyla</taxon>
        <taxon>Equidae</taxon>
        <taxon>Equus</taxon>
    </lineage>
</organism>
<keyword evidence="5" id="KW-1185">Reference proteome</keyword>
<dbReference type="AlphaFoldDB" id="F7C8N5"/>
<reference evidence="4 5" key="1">
    <citation type="journal article" date="2009" name="Science">
        <title>Genome sequence, comparative analysis, and population genetics of the domestic horse.</title>
        <authorList>
            <consortium name="Broad Institute Genome Sequencing Platform"/>
            <consortium name="Broad Institute Whole Genome Assembly Team"/>
            <person name="Wade C.M."/>
            <person name="Giulotto E."/>
            <person name="Sigurdsson S."/>
            <person name="Zoli M."/>
            <person name="Gnerre S."/>
            <person name="Imsland F."/>
            <person name="Lear T.L."/>
            <person name="Adelson D.L."/>
            <person name="Bailey E."/>
            <person name="Bellone R.R."/>
            <person name="Bloecker H."/>
            <person name="Distl O."/>
            <person name="Edgar R.C."/>
            <person name="Garber M."/>
            <person name="Leeb T."/>
            <person name="Mauceli E."/>
            <person name="MacLeod J.N."/>
            <person name="Penedo M.C.T."/>
            <person name="Raison J.M."/>
            <person name="Sharpe T."/>
            <person name="Vogel J."/>
            <person name="Andersson L."/>
            <person name="Antczak D.F."/>
            <person name="Biagi T."/>
            <person name="Binns M.M."/>
            <person name="Chowdhary B.P."/>
            <person name="Coleman S.J."/>
            <person name="Della Valle G."/>
            <person name="Fryc S."/>
            <person name="Guerin G."/>
            <person name="Hasegawa T."/>
            <person name="Hill E.W."/>
            <person name="Jurka J."/>
            <person name="Kiialainen A."/>
            <person name="Lindgren G."/>
            <person name="Liu J."/>
            <person name="Magnani E."/>
            <person name="Mickelson J.R."/>
            <person name="Murray J."/>
            <person name="Nergadze S.G."/>
            <person name="Onofrio R."/>
            <person name="Pedroni S."/>
            <person name="Piras M.F."/>
            <person name="Raudsepp T."/>
            <person name="Rocchi M."/>
            <person name="Roeed K.H."/>
            <person name="Ryder O.A."/>
            <person name="Searle S."/>
            <person name="Skow L."/>
            <person name="Swinburne J.E."/>
            <person name="Syvaenen A.C."/>
            <person name="Tozaki T."/>
            <person name="Valberg S.J."/>
            <person name="Vaudin M."/>
            <person name="White J.R."/>
            <person name="Zody M.C."/>
            <person name="Lander E.S."/>
            <person name="Lindblad-Toh K."/>
        </authorList>
    </citation>
    <scope>NUCLEOTIDE SEQUENCE [LARGE SCALE GENOMIC DNA]</scope>
    <source>
        <strain evidence="4 5">Thoroughbred</strain>
    </source>
</reference>
<dbReference type="Ensembl" id="ENSECAT00000021708.3">
    <property type="protein sequence ID" value="ENSECAP00000017896.2"/>
    <property type="gene ID" value="ENSECAG00000020470.3"/>
</dbReference>
<evidence type="ECO:0000256" key="3">
    <source>
        <dbReference type="SAM" id="SignalP"/>
    </source>
</evidence>
<feature type="compositionally biased region" description="Polar residues" evidence="1">
    <location>
        <begin position="84"/>
        <end position="100"/>
    </location>
</feature>
<evidence type="ECO:0000313" key="5">
    <source>
        <dbReference type="Proteomes" id="UP000002281"/>
    </source>
</evidence>
<dbReference type="PANTHER" id="PTHR31450:SF3">
    <property type="entry name" value="TYPE III ENDOSOME MEMBRANE PROTEIN TEMP"/>
    <property type="match status" value="1"/>
</dbReference>
<dbReference type="PANTHER" id="PTHR31450">
    <property type="entry name" value="LEUCINE-RICH REPEAT-CONTAINING PROTEIN 19 LRRC19 FAMILY MEMBER"/>
    <property type="match status" value="1"/>
</dbReference>
<protein>
    <submittedName>
        <fullName evidence="4">Chromosome 2 C1orf210 homolog</fullName>
    </submittedName>
</protein>
<feature type="transmembrane region" description="Helical" evidence="2">
    <location>
        <begin position="111"/>
        <end position="133"/>
    </location>
</feature>
<proteinExistence type="predicted"/>
<dbReference type="STRING" id="9796.ENSECAP00000017896"/>
<evidence type="ECO:0000256" key="2">
    <source>
        <dbReference type="SAM" id="Phobius"/>
    </source>
</evidence>
<dbReference type="Pfam" id="PF15176">
    <property type="entry name" value="LRR19-TM"/>
    <property type="match status" value="1"/>
</dbReference>
<sequence length="194" mass="20517">MIFPLDTPLVQMLLLQILLSLGDSHPDNFLIQVISIWLLPESSLPLGQRFLGPGAAWHLGVSLELGSSGRGWSSPVSSSPSMSEANQTLVGPSQLPTASAVSPAPGTGTRAWPVLVGVVLGAVVLSLLIALAAKCHLCRKYRASYQHHQLPRPGKGVHPEVGEDEDDDGFIEDNYIQPGAGGLGTEGSRDHFSL</sequence>
<accession>F7C8N5</accession>
<evidence type="ECO:0000313" key="4">
    <source>
        <dbReference type="Ensembl" id="ENSECAP00000017896.2"/>
    </source>
</evidence>
<feature type="region of interest" description="Disordered" evidence="1">
    <location>
        <begin position="74"/>
        <end position="103"/>
    </location>
</feature>
<gene>
    <name evidence="6" type="primary">C2H1orf210</name>
</gene>
<keyword evidence="2" id="KW-0812">Transmembrane</keyword>
<feature type="chain" id="PRO_5040117007" evidence="3">
    <location>
        <begin position="25"/>
        <end position="194"/>
    </location>
</feature>